<dbReference type="RefSeq" id="WP_198746486.1">
    <property type="nucleotide sequence ID" value="NZ_JAEHTE010000002.1"/>
</dbReference>
<dbReference type="SUPFAM" id="SSF81901">
    <property type="entry name" value="HCP-like"/>
    <property type="match status" value="1"/>
</dbReference>
<name>A0A8I1JGI7_PSEPU</name>
<reference evidence="1" key="1">
    <citation type="submission" date="2020-12" db="EMBL/GenBank/DDBJ databases">
        <title>Enhanced detection system for hospital associated transmission using whole genome sequencing surveillance.</title>
        <authorList>
            <person name="Harrison L.H."/>
            <person name="Van Tyne D."/>
            <person name="Marsh J.W."/>
            <person name="Griffith M.P."/>
            <person name="Snyder D.J."/>
            <person name="Cooper V.S."/>
            <person name="Mustapha M."/>
        </authorList>
    </citation>
    <scope>NUCLEOTIDE SEQUENCE</scope>
    <source>
        <strain evidence="1">PSB00042</strain>
    </source>
</reference>
<dbReference type="Gene3D" id="1.25.40.10">
    <property type="entry name" value="Tetratricopeptide repeat domain"/>
    <property type="match status" value="1"/>
</dbReference>
<dbReference type="InterPro" id="IPR011990">
    <property type="entry name" value="TPR-like_helical_dom_sf"/>
</dbReference>
<evidence type="ECO:0000313" key="2">
    <source>
        <dbReference type="Proteomes" id="UP000637061"/>
    </source>
</evidence>
<protein>
    <recommendedName>
        <fullName evidence="3">Sel1 repeat family protein</fullName>
    </recommendedName>
</protein>
<evidence type="ECO:0000313" key="1">
    <source>
        <dbReference type="EMBL" id="MBI6882862.1"/>
    </source>
</evidence>
<proteinExistence type="predicted"/>
<dbReference type="AlphaFoldDB" id="A0A8I1JGI7"/>
<accession>A0A8I1JGI7</accession>
<gene>
    <name evidence="1" type="ORF">JEU22_02970</name>
</gene>
<dbReference type="Proteomes" id="UP000637061">
    <property type="component" value="Unassembled WGS sequence"/>
</dbReference>
<comment type="caution">
    <text evidence="1">The sequence shown here is derived from an EMBL/GenBank/DDBJ whole genome shotgun (WGS) entry which is preliminary data.</text>
</comment>
<dbReference type="EMBL" id="JAEHTE010000002">
    <property type="protein sequence ID" value="MBI6882862.1"/>
    <property type="molecule type" value="Genomic_DNA"/>
</dbReference>
<organism evidence="1 2">
    <name type="scientific">Pseudomonas putida</name>
    <name type="common">Arthrobacter siderocapsulatus</name>
    <dbReference type="NCBI Taxonomy" id="303"/>
    <lineage>
        <taxon>Bacteria</taxon>
        <taxon>Pseudomonadati</taxon>
        <taxon>Pseudomonadota</taxon>
        <taxon>Gammaproteobacteria</taxon>
        <taxon>Pseudomonadales</taxon>
        <taxon>Pseudomonadaceae</taxon>
        <taxon>Pseudomonas</taxon>
    </lineage>
</organism>
<sequence length="143" mass="15788">MEEPAAPAAVFVPAKAKPIEQKITFVSDSNEWANQQKAKAPKKPAKAIVTDADLDGKIVELQAEYQKGDADAAYQLVGLLLKRKRVEEAETVLDYAARQRHVPSMLLYGRYYQKIGDKGMARKWLQAASDAGSKEATKELKAI</sequence>
<evidence type="ECO:0008006" key="3">
    <source>
        <dbReference type="Google" id="ProtNLM"/>
    </source>
</evidence>